<sequence>MTATGGVRRKTILVVEDDEAVRTLLARALGVQYEVLTACDGQQALDLLQSSRAPAPLSLIITDVMMPKMNGYALSRLLKADRRWNTVPIVFLTARASAKDVVLGISAGARHYISKPFSVRDVIEKVGRILNA</sequence>
<dbReference type="PANTHER" id="PTHR43547">
    <property type="entry name" value="TWO-COMPONENT HISTIDINE KINASE"/>
    <property type="match status" value="1"/>
</dbReference>
<dbReference type="PROSITE" id="PS50110">
    <property type="entry name" value="RESPONSE_REGULATORY"/>
    <property type="match status" value="1"/>
</dbReference>
<dbReference type="SUPFAM" id="SSF52172">
    <property type="entry name" value="CheY-like"/>
    <property type="match status" value="1"/>
</dbReference>
<feature type="domain" description="Response regulatory" evidence="3">
    <location>
        <begin position="11"/>
        <end position="130"/>
    </location>
</feature>
<organism evidence="4 5">
    <name type="scientific">Pendulispora brunnea</name>
    <dbReference type="NCBI Taxonomy" id="2905690"/>
    <lineage>
        <taxon>Bacteria</taxon>
        <taxon>Pseudomonadati</taxon>
        <taxon>Myxococcota</taxon>
        <taxon>Myxococcia</taxon>
        <taxon>Myxococcales</taxon>
        <taxon>Sorangiineae</taxon>
        <taxon>Pendulisporaceae</taxon>
        <taxon>Pendulispora</taxon>
    </lineage>
</organism>
<keyword evidence="1 2" id="KW-0597">Phosphoprotein</keyword>
<dbReference type="PANTHER" id="PTHR43547:SF2">
    <property type="entry name" value="HYBRID SIGNAL TRANSDUCTION HISTIDINE KINASE C"/>
    <property type="match status" value="1"/>
</dbReference>
<keyword evidence="5" id="KW-1185">Reference proteome</keyword>
<proteinExistence type="predicted"/>
<dbReference type="InterPro" id="IPR011006">
    <property type="entry name" value="CheY-like_superfamily"/>
</dbReference>
<dbReference type="Gene3D" id="3.40.50.2300">
    <property type="match status" value="1"/>
</dbReference>
<dbReference type="RefSeq" id="WP_394849465.1">
    <property type="nucleotide sequence ID" value="NZ_CP089982.1"/>
</dbReference>
<dbReference type="SMART" id="SM00448">
    <property type="entry name" value="REC"/>
    <property type="match status" value="1"/>
</dbReference>
<protein>
    <submittedName>
        <fullName evidence="4">Response regulator</fullName>
    </submittedName>
</protein>
<accession>A0ABZ2KMK9</accession>
<evidence type="ECO:0000313" key="4">
    <source>
        <dbReference type="EMBL" id="WXA98845.1"/>
    </source>
</evidence>
<evidence type="ECO:0000256" key="1">
    <source>
        <dbReference type="ARBA" id="ARBA00022553"/>
    </source>
</evidence>
<evidence type="ECO:0000256" key="2">
    <source>
        <dbReference type="PROSITE-ProRule" id="PRU00169"/>
    </source>
</evidence>
<dbReference type="InterPro" id="IPR001789">
    <property type="entry name" value="Sig_transdc_resp-reg_receiver"/>
</dbReference>
<dbReference type="Pfam" id="PF00072">
    <property type="entry name" value="Response_reg"/>
    <property type="match status" value="1"/>
</dbReference>
<reference evidence="4 5" key="1">
    <citation type="submission" date="2021-12" db="EMBL/GenBank/DDBJ databases">
        <title>Discovery of the Pendulisporaceae a myxobacterial family with distinct sporulation behavior and unique specialized metabolism.</title>
        <authorList>
            <person name="Garcia R."/>
            <person name="Popoff A."/>
            <person name="Bader C.D."/>
            <person name="Loehr J."/>
            <person name="Walesch S."/>
            <person name="Walt C."/>
            <person name="Boldt J."/>
            <person name="Bunk B."/>
            <person name="Haeckl F.J.F.P.J."/>
            <person name="Gunesch A.P."/>
            <person name="Birkelbach J."/>
            <person name="Nuebel U."/>
            <person name="Pietschmann T."/>
            <person name="Bach T."/>
            <person name="Mueller R."/>
        </authorList>
    </citation>
    <scope>NUCLEOTIDE SEQUENCE [LARGE SCALE GENOMIC DNA]</scope>
    <source>
        <strain evidence="4 5">MSr12523</strain>
    </source>
</reference>
<dbReference type="EMBL" id="CP089982">
    <property type="protein sequence ID" value="WXA98845.1"/>
    <property type="molecule type" value="Genomic_DNA"/>
</dbReference>
<name>A0ABZ2KMK9_9BACT</name>
<gene>
    <name evidence="4" type="ORF">LZC95_18715</name>
</gene>
<feature type="modified residue" description="4-aspartylphosphate" evidence="2">
    <location>
        <position position="63"/>
    </location>
</feature>
<evidence type="ECO:0000313" key="5">
    <source>
        <dbReference type="Proteomes" id="UP001379533"/>
    </source>
</evidence>
<evidence type="ECO:0000259" key="3">
    <source>
        <dbReference type="PROSITE" id="PS50110"/>
    </source>
</evidence>
<dbReference type="CDD" id="cd17574">
    <property type="entry name" value="REC_OmpR"/>
    <property type="match status" value="1"/>
</dbReference>
<dbReference type="Proteomes" id="UP001379533">
    <property type="component" value="Chromosome"/>
</dbReference>